<comment type="caution">
    <text evidence="2">The sequence shown here is derived from an EMBL/GenBank/DDBJ whole genome shotgun (WGS) entry which is preliminary data.</text>
</comment>
<dbReference type="Pfam" id="PF09911">
    <property type="entry name" value="DUF2140"/>
    <property type="match status" value="1"/>
</dbReference>
<dbReference type="EMBL" id="JBHSNQ010000175">
    <property type="protein sequence ID" value="MFC5542663.1"/>
    <property type="molecule type" value="Genomic_DNA"/>
</dbReference>
<proteinExistence type="predicted"/>
<evidence type="ECO:0000313" key="2">
    <source>
        <dbReference type="EMBL" id="MFC5542663.1"/>
    </source>
</evidence>
<feature type="transmembrane region" description="Helical" evidence="1">
    <location>
        <begin position="6"/>
        <end position="26"/>
    </location>
</feature>
<dbReference type="Proteomes" id="UP001595978">
    <property type="component" value="Unassembled WGS sequence"/>
</dbReference>
<dbReference type="RefSeq" id="WP_390310087.1">
    <property type="nucleotide sequence ID" value="NZ_JBHSNQ010000175.1"/>
</dbReference>
<protein>
    <submittedName>
        <fullName evidence="2">YpmS family protein</fullName>
    </submittedName>
</protein>
<keyword evidence="1" id="KW-1133">Transmembrane helix</keyword>
<reference evidence="3" key="1">
    <citation type="journal article" date="2019" name="Int. J. Syst. Evol. Microbiol.">
        <title>The Global Catalogue of Microorganisms (GCM) 10K type strain sequencing project: providing services to taxonomists for standard genome sequencing and annotation.</title>
        <authorList>
            <consortium name="The Broad Institute Genomics Platform"/>
            <consortium name="The Broad Institute Genome Sequencing Center for Infectious Disease"/>
            <person name="Wu L."/>
            <person name="Ma J."/>
        </authorList>
    </citation>
    <scope>NUCLEOTIDE SEQUENCE [LARGE SCALE GENOMIC DNA]</scope>
    <source>
        <strain evidence="3">CCUG 56331</strain>
    </source>
</reference>
<keyword evidence="1" id="KW-0812">Transmembrane</keyword>
<gene>
    <name evidence="2" type="ORF">ACFPOH_13200</name>
</gene>
<sequence>MNVWKVAFFTLSGAIVLLLALLIYWATSPVKTSVPSAEEPEAKETDSVLYVETTADDFEKLAIKYIKRELKNSALPVEIEVNDSIQISSEIVAFGYNVPVLMKFNPVVNEHGNIHLVQSEVNVGSLNLPPSMVLKLLDQAVQFPEWMVIRPDAKEIFVDLSNLTLSSGAKVKAKEIDLKNNQIQLEIVIPNQ</sequence>
<keyword evidence="3" id="KW-1185">Reference proteome</keyword>
<evidence type="ECO:0000313" key="3">
    <source>
        <dbReference type="Proteomes" id="UP001595978"/>
    </source>
</evidence>
<organism evidence="2 3">
    <name type="scientific">Ureibacillus suwonensis</name>
    <dbReference type="NCBI Taxonomy" id="313007"/>
    <lineage>
        <taxon>Bacteria</taxon>
        <taxon>Bacillati</taxon>
        <taxon>Bacillota</taxon>
        <taxon>Bacilli</taxon>
        <taxon>Bacillales</taxon>
        <taxon>Caryophanaceae</taxon>
        <taxon>Ureibacillus</taxon>
    </lineage>
</organism>
<name>A0ABW0RFI3_9BACL</name>
<keyword evidence="1" id="KW-0472">Membrane</keyword>
<evidence type="ECO:0000256" key="1">
    <source>
        <dbReference type="SAM" id="Phobius"/>
    </source>
</evidence>
<accession>A0ABW0RFI3</accession>
<dbReference type="InterPro" id="IPR018672">
    <property type="entry name" value="DUF2140"/>
</dbReference>